<organism evidence="2 3">
    <name type="scientific">Chitinophaga eiseniae</name>
    <dbReference type="NCBI Taxonomy" id="634771"/>
    <lineage>
        <taxon>Bacteria</taxon>
        <taxon>Pseudomonadati</taxon>
        <taxon>Bacteroidota</taxon>
        <taxon>Chitinophagia</taxon>
        <taxon>Chitinophagales</taxon>
        <taxon>Chitinophagaceae</taxon>
        <taxon>Chitinophaga</taxon>
    </lineage>
</organism>
<protein>
    <recommendedName>
        <fullName evidence="4">DoxX-like family protein</fullName>
    </recommendedName>
</protein>
<evidence type="ECO:0000313" key="2">
    <source>
        <dbReference type="EMBL" id="NLR80106.1"/>
    </source>
</evidence>
<keyword evidence="1" id="KW-1133">Transmembrane helix</keyword>
<dbReference type="AlphaFoldDB" id="A0A847SRI5"/>
<dbReference type="InterPro" id="IPR025695">
    <property type="entry name" value="DoxX-like"/>
</dbReference>
<accession>A0A847SRI5</accession>
<sequence>MKERMYKFGNIAIAIVWMVNGLFCKLLNGVPRHELIVSRILGLTYASPLTRIIGFLEVLMAVWVLSGIKPRWCTLSQIVLVGVMNILEFFMARDLLLFGSLNIVIAAIFIILLYIHGYRLSVEK</sequence>
<evidence type="ECO:0008006" key="4">
    <source>
        <dbReference type="Google" id="ProtNLM"/>
    </source>
</evidence>
<feature type="transmembrane region" description="Helical" evidence="1">
    <location>
        <begin position="12"/>
        <end position="30"/>
    </location>
</feature>
<keyword evidence="1" id="KW-0812">Transmembrane</keyword>
<dbReference type="Proteomes" id="UP000552864">
    <property type="component" value="Unassembled WGS sequence"/>
</dbReference>
<dbReference type="Pfam" id="PF13781">
    <property type="entry name" value="DoxX_3"/>
    <property type="match status" value="1"/>
</dbReference>
<name>A0A847SRI5_9BACT</name>
<keyword evidence="1" id="KW-0472">Membrane</keyword>
<reference evidence="2 3" key="1">
    <citation type="submission" date="2020-04" db="EMBL/GenBank/DDBJ databases">
        <authorList>
            <person name="Yin C."/>
        </authorList>
    </citation>
    <scope>NUCLEOTIDE SEQUENCE [LARGE SCALE GENOMIC DNA]</scope>
    <source>
        <strain evidence="2 3">Ak56</strain>
    </source>
</reference>
<evidence type="ECO:0000256" key="1">
    <source>
        <dbReference type="SAM" id="Phobius"/>
    </source>
</evidence>
<dbReference type="RefSeq" id="WP_168739713.1">
    <property type="nucleotide sequence ID" value="NZ_JABAHZ010000003.1"/>
</dbReference>
<feature type="transmembrane region" description="Helical" evidence="1">
    <location>
        <begin position="72"/>
        <end position="90"/>
    </location>
</feature>
<proteinExistence type="predicted"/>
<gene>
    <name evidence="2" type="ORF">HGH91_15845</name>
</gene>
<evidence type="ECO:0000313" key="3">
    <source>
        <dbReference type="Proteomes" id="UP000552864"/>
    </source>
</evidence>
<comment type="caution">
    <text evidence="2">The sequence shown here is derived from an EMBL/GenBank/DDBJ whole genome shotgun (WGS) entry which is preliminary data.</text>
</comment>
<feature type="transmembrane region" description="Helical" evidence="1">
    <location>
        <begin position="96"/>
        <end position="115"/>
    </location>
</feature>
<keyword evidence="3" id="KW-1185">Reference proteome</keyword>
<dbReference type="EMBL" id="JABAHZ010000003">
    <property type="protein sequence ID" value="NLR80106.1"/>
    <property type="molecule type" value="Genomic_DNA"/>
</dbReference>
<feature type="transmembrane region" description="Helical" evidence="1">
    <location>
        <begin position="42"/>
        <end position="65"/>
    </location>
</feature>